<keyword evidence="8" id="KW-1185">Reference proteome</keyword>
<evidence type="ECO:0000256" key="4">
    <source>
        <dbReference type="ARBA" id="ARBA00022525"/>
    </source>
</evidence>
<dbReference type="CDD" id="cd23507">
    <property type="entry name" value="hydrophobin_I"/>
    <property type="match status" value="1"/>
</dbReference>
<dbReference type="GO" id="GO:0009277">
    <property type="term" value="C:fungal-type cell wall"/>
    <property type="evidence" value="ECO:0007669"/>
    <property type="project" value="InterPro"/>
</dbReference>
<keyword evidence="3 6" id="KW-0134">Cell wall</keyword>
<keyword evidence="4 6" id="KW-0964">Secreted</keyword>
<organism evidence="7 8">
    <name type="scientific">Agrocybe pediades</name>
    <dbReference type="NCBI Taxonomy" id="84607"/>
    <lineage>
        <taxon>Eukaryota</taxon>
        <taxon>Fungi</taxon>
        <taxon>Dikarya</taxon>
        <taxon>Basidiomycota</taxon>
        <taxon>Agaricomycotina</taxon>
        <taxon>Agaricomycetes</taxon>
        <taxon>Agaricomycetidae</taxon>
        <taxon>Agaricales</taxon>
        <taxon>Agaricineae</taxon>
        <taxon>Strophariaceae</taxon>
        <taxon>Agrocybe</taxon>
    </lineage>
</organism>
<comment type="similarity">
    <text evidence="2 6">Belongs to the fungal hydrophobin family.</text>
</comment>
<sequence>MNDIFSSKTAHSPAPSWYAGPGASMDYYDVYVIDLQAPPARIKAGCSIANVPQSNNQQYSFNLFYNPTNMQFKLSVISAVALATLAVATPVRRAQCTTGTLNCCNSLQDATTSTVAALLGLLGIDASGVTAQVGVTCSPITVIGAGSDSCTAQPVCCTDNSFHGIVALGCSPISL</sequence>
<evidence type="ECO:0000256" key="6">
    <source>
        <dbReference type="RuleBase" id="RU365009"/>
    </source>
</evidence>
<evidence type="ECO:0000256" key="3">
    <source>
        <dbReference type="ARBA" id="ARBA00022512"/>
    </source>
</evidence>
<name>A0A8H4QZ45_9AGAR</name>
<reference evidence="7 8" key="1">
    <citation type="submission" date="2019-12" db="EMBL/GenBank/DDBJ databases">
        <authorList>
            <person name="Floudas D."/>
            <person name="Bentzer J."/>
            <person name="Ahren D."/>
            <person name="Johansson T."/>
            <person name="Persson P."/>
            <person name="Tunlid A."/>
        </authorList>
    </citation>
    <scope>NUCLEOTIDE SEQUENCE [LARGE SCALE GENOMIC DNA]</scope>
    <source>
        <strain evidence="7 8">CBS 102.39</strain>
    </source>
</reference>
<dbReference type="EMBL" id="JAACJL010000016">
    <property type="protein sequence ID" value="KAF4619458.1"/>
    <property type="molecule type" value="Genomic_DNA"/>
</dbReference>
<keyword evidence="6" id="KW-0732">Signal</keyword>
<evidence type="ECO:0000256" key="2">
    <source>
        <dbReference type="ARBA" id="ARBA00010446"/>
    </source>
</evidence>
<protein>
    <recommendedName>
        <fullName evidence="6">Hydrophobin</fullName>
    </recommendedName>
</protein>
<comment type="caution">
    <text evidence="7">The sequence shown here is derived from an EMBL/GenBank/DDBJ whole genome shotgun (WGS) entry which is preliminary data.</text>
</comment>
<evidence type="ECO:0000313" key="7">
    <source>
        <dbReference type="EMBL" id="KAF4619458.1"/>
    </source>
</evidence>
<evidence type="ECO:0000256" key="1">
    <source>
        <dbReference type="ARBA" id="ARBA00004191"/>
    </source>
</evidence>
<dbReference type="Proteomes" id="UP000521872">
    <property type="component" value="Unassembled WGS sequence"/>
</dbReference>
<evidence type="ECO:0000313" key="8">
    <source>
        <dbReference type="Proteomes" id="UP000521872"/>
    </source>
</evidence>
<accession>A0A8H4QZ45</accession>
<dbReference type="AlphaFoldDB" id="A0A8H4QZ45"/>
<keyword evidence="5 6" id="KW-1015">Disulfide bond</keyword>
<dbReference type="Pfam" id="PF01185">
    <property type="entry name" value="Hydrophobin"/>
    <property type="match status" value="1"/>
</dbReference>
<dbReference type="GO" id="GO:0005199">
    <property type="term" value="F:structural constituent of cell wall"/>
    <property type="evidence" value="ECO:0007669"/>
    <property type="project" value="InterPro"/>
</dbReference>
<proteinExistence type="inferred from homology"/>
<dbReference type="InterPro" id="IPR001338">
    <property type="entry name" value="Class_I_Hydrophobin"/>
</dbReference>
<evidence type="ECO:0000256" key="5">
    <source>
        <dbReference type="ARBA" id="ARBA00023157"/>
    </source>
</evidence>
<gene>
    <name evidence="7" type="ORF">D9613_005291</name>
</gene>
<comment type="subcellular location">
    <subcellularLocation>
        <location evidence="1 6">Secreted</location>
        <location evidence="1 6">Cell wall</location>
    </subcellularLocation>
</comment>
<dbReference type="SMART" id="SM00075">
    <property type="entry name" value="HYDRO"/>
    <property type="match status" value="1"/>
</dbReference>